<feature type="transmembrane region" description="Helical" evidence="1">
    <location>
        <begin position="279"/>
        <end position="302"/>
    </location>
</feature>
<keyword evidence="3" id="KW-0012">Acyltransferase</keyword>
<dbReference type="Pfam" id="PF01757">
    <property type="entry name" value="Acyl_transf_3"/>
    <property type="match status" value="1"/>
</dbReference>
<feature type="transmembrane region" description="Helical" evidence="1">
    <location>
        <begin position="12"/>
        <end position="31"/>
    </location>
</feature>
<feature type="transmembrane region" description="Helical" evidence="1">
    <location>
        <begin position="147"/>
        <end position="165"/>
    </location>
</feature>
<dbReference type="InterPro" id="IPR052734">
    <property type="entry name" value="Nod_factor_acetyltransferase"/>
</dbReference>
<keyword evidence="1" id="KW-1133">Transmembrane helix</keyword>
<dbReference type="GO" id="GO:0016747">
    <property type="term" value="F:acyltransferase activity, transferring groups other than amino-acyl groups"/>
    <property type="evidence" value="ECO:0007669"/>
    <property type="project" value="InterPro"/>
</dbReference>
<keyword evidence="3" id="KW-0808">Transferase</keyword>
<protein>
    <submittedName>
        <fullName evidence="3">Acyltransferase family protein</fullName>
    </submittedName>
</protein>
<feature type="transmembrane region" description="Helical" evidence="1">
    <location>
        <begin position="177"/>
        <end position="204"/>
    </location>
</feature>
<keyword evidence="1" id="KW-0472">Membrane</keyword>
<evidence type="ECO:0000313" key="3">
    <source>
        <dbReference type="EMBL" id="MDQ9070944.1"/>
    </source>
</evidence>
<gene>
    <name evidence="3" type="ORF">RFH51_05640</name>
</gene>
<dbReference type="InterPro" id="IPR002656">
    <property type="entry name" value="Acyl_transf_3_dom"/>
</dbReference>
<reference evidence="3" key="1">
    <citation type="submission" date="2023-08" db="EMBL/GenBank/DDBJ databases">
        <title>Emergence of clinically-relevant ST2 carbapenem-resistant Acinetobacter baumannii strains in hospital sewages in Zhejiang, East of China.</title>
        <authorList>
            <person name="Kaichao C."/>
            <person name="Zhang R."/>
        </authorList>
    </citation>
    <scope>NUCLEOTIDE SEQUENCE</scope>
    <source>
        <strain evidence="3">M-SY-60</strain>
    </source>
</reference>
<sequence>MRNHFLDTSKALLIFLVVFGHFLERMIGWSFPESHALLAVIYFVHMPAFIFISGLLFKDKNYIKNIIFFTALYIPFQFLFPAFDALWTGHFNWTLLQRPYWILWYLVAMICWTVLTHYLLKTKYPVWIAVFLAMMIGFSPWNNYDYSLGRIFTFLPFFVVGQVYGQKIMQSIQQFRYATATAILIFVTILSVVVITNISPYWLYGSLSYQQLKVDWLQGSLIRLGIYILSSLGIVAVFAIAHLFKNHFVQLGRNTLPVYLLHAFVVIGLSKYMHFHFHIGVNIVLCLLLSLLTCLVLQHAIFDRALRKLSLWLMKPTEKIWDR</sequence>
<dbReference type="RefSeq" id="WP_308955444.1">
    <property type="nucleotide sequence ID" value="NZ_JAVICY010000004.1"/>
</dbReference>
<evidence type="ECO:0000256" key="1">
    <source>
        <dbReference type="SAM" id="Phobius"/>
    </source>
</evidence>
<name>A0AAW8JGJ5_9GAMM</name>
<evidence type="ECO:0000259" key="2">
    <source>
        <dbReference type="Pfam" id="PF01757"/>
    </source>
</evidence>
<dbReference type="AlphaFoldDB" id="A0AAW8JGJ5"/>
<feature type="transmembrane region" description="Helical" evidence="1">
    <location>
        <begin position="66"/>
        <end position="87"/>
    </location>
</feature>
<proteinExistence type="predicted"/>
<evidence type="ECO:0000313" key="4">
    <source>
        <dbReference type="Proteomes" id="UP001243195"/>
    </source>
</evidence>
<organism evidence="3 4">
    <name type="scientific">Acinetobacter gerneri</name>
    <dbReference type="NCBI Taxonomy" id="202952"/>
    <lineage>
        <taxon>Bacteria</taxon>
        <taxon>Pseudomonadati</taxon>
        <taxon>Pseudomonadota</taxon>
        <taxon>Gammaproteobacteria</taxon>
        <taxon>Moraxellales</taxon>
        <taxon>Moraxellaceae</taxon>
        <taxon>Acinetobacter</taxon>
    </lineage>
</organism>
<feature type="transmembrane region" description="Helical" evidence="1">
    <location>
        <begin position="37"/>
        <end position="57"/>
    </location>
</feature>
<feature type="transmembrane region" description="Helical" evidence="1">
    <location>
        <begin position="99"/>
        <end position="119"/>
    </location>
</feature>
<feature type="transmembrane region" description="Helical" evidence="1">
    <location>
        <begin position="256"/>
        <end position="273"/>
    </location>
</feature>
<comment type="caution">
    <text evidence="3">The sequence shown here is derived from an EMBL/GenBank/DDBJ whole genome shotgun (WGS) entry which is preliminary data.</text>
</comment>
<feature type="transmembrane region" description="Helical" evidence="1">
    <location>
        <begin position="224"/>
        <end position="244"/>
    </location>
</feature>
<accession>A0AAW8JGJ5</accession>
<dbReference type="PANTHER" id="PTHR37312">
    <property type="entry name" value="MEMBRANE-BOUND ACYLTRANSFERASE YKRP-RELATED"/>
    <property type="match status" value="1"/>
</dbReference>
<dbReference type="PANTHER" id="PTHR37312:SF1">
    <property type="entry name" value="MEMBRANE-BOUND ACYLTRANSFERASE YKRP-RELATED"/>
    <property type="match status" value="1"/>
</dbReference>
<feature type="domain" description="Acyltransferase 3" evidence="2">
    <location>
        <begin position="3"/>
        <end position="297"/>
    </location>
</feature>
<feature type="transmembrane region" description="Helical" evidence="1">
    <location>
        <begin position="124"/>
        <end position="141"/>
    </location>
</feature>
<dbReference type="EMBL" id="JAVIDA010000005">
    <property type="protein sequence ID" value="MDQ9070944.1"/>
    <property type="molecule type" value="Genomic_DNA"/>
</dbReference>
<keyword evidence="1" id="KW-0812">Transmembrane</keyword>
<dbReference type="Proteomes" id="UP001243195">
    <property type="component" value="Unassembled WGS sequence"/>
</dbReference>